<keyword evidence="3" id="KW-1185">Reference proteome</keyword>
<gene>
    <name evidence="2" type="ORF">GCM10022267_91030</name>
</gene>
<reference evidence="3" key="1">
    <citation type="journal article" date="2019" name="Int. J. Syst. Evol. Microbiol.">
        <title>The Global Catalogue of Microorganisms (GCM) 10K type strain sequencing project: providing services to taxonomists for standard genome sequencing and annotation.</title>
        <authorList>
            <consortium name="The Broad Institute Genomics Platform"/>
            <consortium name="The Broad Institute Genome Sequencing Center for Infectious Disease"/>
            <person name="Wu L."/>
            <person name="Ma J."/>
        </authorList>
    </citation>
    <scope>NUCLEOTIDE SEQUENCE [LARGE SCALE GENOMIC DNA]</scope>
    <source>
        <strain evidence="3">JCM 17494</strain>
    </source>
</reference>
<evidence type="ECO:0000313" key="2">
    <source>
        <dbReference type="EMBL" id="GAA3690241.1"/>
    </source>
</evidence>
<name>A0ABP7CGR3_9PSEU</name>
<protein>
    <submittedName>
        <fullName evidence="2">Uncharacterized protein</fullName>
    </submittedName>
</protein>
<evidence type="ECO:0000313" key="3">
    <source>
        <dbReference type="Proteomes" id="UP001500711"/>
    </source>
</evidence>
<dbReference type="EMBL" id="BAABBE010000091">
    <property type="protein sequence ID" value="GAA3690241.1"/>
    <property type="molecule type" value="Genomic_DNA"/>
</dbReference>
<feature type="region of interest" description="Disordered" evidence="1">
    <location>
        <begin position="21"/>
        <end position="104"/>
    </location>
</feature>
<accession>A0ABP7CGR3</accession>
<dbReference type="Proteomes" id="UP001500711">
    <property type="component" value="Unassembled WGS sequence"/>
</dbReference>
<comment type="caution">
    <text evidence="2">The sequence shown here is derived from an EMBL/GenBank/DDBJ whole genome shotgun (WGS) entry which is preliminary data.</text>
</comment>
<feature type="compositionally biased region" description="Basic and acidic residues" evidence="1">
    <location>
        <begin position="70"/>
        <end position="88"/>
    </location>
</feature>
<proteinExistence type="predicted"/>
<feature type="compositionally biased region" description="Basic and acidic residues" evidence="1">
    <location>
        <begin position="33"/>
        <end position="53"/>
    </location>
</feature>
<sequence>MFPESLAPCGCSGSLAVCTHRTQRKSEPMQTHNDSRYDPPGHSAGDSRVEPPDGTRPMSAFPADGLFSHPDMDHLDTRRGSLPDEDQRSYTNLFHEPAGAVEHQ</sequence>
<organism evidence="2 3">
    <name type="scientific">Lentzea roselyniae</name>
    <dbReference type="NCBI Taxonomy" id="531940"/>
    <lineage>
        <taxon>Bacteria</taxon>
        <taxon>Bacillati</taxon>
        <taxon>Actinomycetota</taxon>
        <taxon>Actinomycetes</taxon>
        <taxon>Pseudonocardiales</taxon>
        <taxon>Pseudonocardiaceae</taxon>
        <taxon>Lentzea</taxon>
    </lineage>
</organism>
<evidence type="ECO:0000256" key="1">
    <source>
        <dbReference type="SAM" id="MobiDB-lite"/>
    </source>
</evidence>